<feature type="transmembrane region" description="Helical" evidence="6">
    <location>
        <begin position="584"/>
        <end position="608"/>
    </location>
</feature>
<feature type="transmembrane region" description="Helical" evidence="6">
    <location>
        <begin position="1947"/>
        <end position="1969"/>
    </location>
</feature>
<comment type="subcellular location">
    <subcellularLocation>
        <location evidence="1">Membrane</location>
        <topology evidence="1">Multi-pass membrane protein</topology>
    </subcellularLocation>
</comment>
<feature type="transmembrane region" description="Helical" evidence="6">
    <location>
        <begin position="753"/>
        <end position="770"/>
    </location>
</feature>
<feature type="domain" description="Piezo TM1-24" evidence="9">
    <location>
        <begin position="87"/>
        <end position="666"/>
    </location>
</feature>
<evidence type="ECO:0000313" key="12">
    <source>
        <dbReference type="Proteomes" id="UP000663855"/>
    </source>
</evidence>
<feature type="transmembrane region" description="Helical" evidence="6">
    <location>
        <begin position="1087"/>
        <end position="1104"/>
    </location>
</feature>
<feature type="transmembrane region" description="Helical" evidence="6">
    <location>
        <begin position="1707"/>
        <end position="1730"/>
    </location>
</feature>
<feature type="transmembrane region" description="Helical" evidence="6">
    <location>
        <begin position="381"/>
        <end position="401"/>
    </location>
</feature>
<sequence length="2467" mass="289986">MQGVITVTRWILAICLLIGGILHIDIFSIIYVLLFLTIPWAFIRPTATRLRFFFILALIACITSGVFLLIIGSSLIILISSNGAANQENHRNKSSKFENTTVQTRLSNHFQSVPLRIRPIFIYFRSLLLLSIIHSCGCLVPSILSAFYFFICLGLALWWALGKHFARAYLWIIRSLQIYSLVHLLSVYVFQLPFVEQYLLETNMHLVRLFGLRFLYKRSCFTHKNDVKHNWIVYLHPFIILILYWISIYEYYRTRNYQQRLKAFLMESSLTQNNSQMTSIEISTETRQSDRFHFHTITDLFWLAPSKAILNETKLNHSDENLFYKTNSLLIALLSYILSKAYILSVISMLLWSITYHSYLTLVYLILACFLWLLPNTKYWCHFFSIFFCIYAYILLIINYVDVLNIIPEEFLWRIQDIEFLHVNDENSNYASISIYIKCTMKFIYTLLLLLPLRQKTKERSQNIKNVSTSSINLFEHIELIPPVRYVYKSPINQPISRLNQIFICIKSQWSSIHYEIYYIFYMGYARIWLFNLFFHWSRLFIMILVFILSSCTDSLPVIYRIVYMGFFLQYYLCYSISKKLWNIYLFPFYLTLVIYSIIVLFTMYIYQFDDLKIIKSSICLTYIRCESLLLSLGIRHVDNNGLIRGLFTPTIFIICIVIHINFFHRHKSLNSSINMEEISSIKIFHLILWSNNRFKRVRNMLWCLCELYIYKILLLMICFFLSKQTNICVTNFILVFIFVISLFSSILQSLALGIYALVSTINILMIMIIRSELFSSLGYINNVCLPSSSNSSNLPHMHVNDAKHLIAPLQWFGLWTKSTTNITVIQLITPYLCVILGVAVLQLVRRHKSLSLSDLLHSTQICLFPNVNIQSMNDSTWNTIKYLCNYGSYRFGLELTFFASLCLIIIRMDAIALIHAILLLVCILLSRQYVRRFWKLYRIYASASAVWLYFNALGFPPILCLNSIADYSISTWFHTQIWSQIKAYLYLSADFEWRPLSEHLFFDLSLLVILAIQENNFKLEHQQTSVNEMGSNEDGKSTSYHSNIIHDVITNIKLSWGNRFASYFYCYFYWFIIAYLYIIATYQQSLFYLLILFNCFFLFWHGQTFLQRSFNQQNSFLRLLILSLLSLFLSHLFMQPLSCIVMYYASIEYRCFLIHYFHVPCSIKLFRQFYTDDCRIKISSTNIREEQNENQYRPRYCKEYFHNDSMAIVYTQNAFYCQSEYNRLIFDAIGFLLVLFFIRLLHSYSFFYVRLELQVQAELSQMGASLLSQLNWLKLIEYQQKTADELENIKARVAQIRHRRTMQKREADIDEPIYHHHAILSGDYYMFDTPESTTSLIQTDYHLIQSQNLISLLDVFDWKTPDYLNSDQLLARSSRIHDKTKEREDDVVDNGTLRQFWNASNIELNKRKVSKQETHNPSVSNTENIPHRIDLSSIMMFFQLKQNSDKIRRALDTMNSRLIIYIGQQIRTLLIITQVISDAKLYLKYPNESARIITSTVPESINDCIIKACQRSQSNHRQNNNQEMSSYSFTTKLSSSNLLSSRLGTSLDTNRKTKLIDAYTSVNMASHPTNSYSSAATQIDKNKTKMSNQKNPIFDQTPLIIDKDLENFKNNRHHIGSRTILLTFIMSKFDYLTYLTLIINFLASGAAVIWLPLLASIYFWAILTFPYPSRKFWHFVAFSSIVILVIQYNIIFISPLSKNLYIHHSLIGRLNIIANVLLLIVLSFHRIVLHQLGLWDNYRPTTRDSLINQQTSIPSNTKLVRNEIIQEIYAMFKNNDGKRDEIIENANSNALEKEISNTKQTVQVTSIATPLEIIDKIESKTYLSEEQSRNDSDEQSSFSTGDYIEKLKYLIQAVKNFYSFAIACPIVPKVDYYSSMFLCDFIVIFLIIAGHQRFSNSDSVQDNIIYRYIQGSSSIDITPILMLLIQFLLIIVDRIIYLKKHVHTKFYFLCFQFVVLHLWLVIIYPIWFQRAMPTNWAAVSIYIFKSFYFMLSSLQIRNGYPTRILGNFLTTRYSILRLLCYKLYCIIPFLYEMRVLMDWMFTPTSLSLTYYFMMEEIARNAWTQKCWRITYGRSPTKRAKNRGRCERYCIGGWILFAIIVVLWFPLVFFSVSTSLADPISIDRCEIKVRLSNYKELYQLMTNNVREPTTDEFSTDIRPLITNASFASNPREFEQADIACIHLLGHIGRQWTISFSALHQLKEELKNYMNNSRSTILQIYFDYSFIRNGQTSEQDILPTGYISTLSETHQVPLTKENAMLLLRMLTSENQKQTTIIISKLMPKFIHLLPDMIDKNSPFYPQDVRLILRREKQLLWWDISEVVTNDWKNKCSFDSQALNLITVSERAGAQSKSFNLISKLLIGNNAKLTLIGVYAGLVYVLWLTCFRKTLFSDIQLIMYHEWPFADRVEKLCEEVYLVRELGELQLEEELFAQLIFLHRSPETLIRFTRPKSISKKQEQCQNQHLHQN</sequence>
<comment type="similarity">
    <text evidence="2">Belongs to the PIEZO (TC 1.A.75) family.</text>
</comment>
<dbReference type="InterPro" id="IPR056770">
    <property type="entry name" value="Piezo_THU9_anchor"/>
</dbReference>
<evidence type="ECO:0000256" key="6">
    <source>
        <dbReference type="SAM" id="Phobius"/>
    </source>
</evidence>
<dbReference type="InterPro" id="IPR027272">
    <property type="entry name" value="Piezo"/>
</dbReference>
<evidence type="ECO:0000256" key="1">
    <source>
        <dbReference type="ARBA" id="ARBA00004141"/>
    </source>
</evidence>
<feature type="transmembrane region" description="Helical" evidence="6">
    <location>
        <begin position="1225"/>
        <end position="1248"/>
    </location>
</feature>
<feature type="transmembrane region" description="Helical" evidence="6">
    <location>
        <begin position="2089"/>
        <end position="2112"/>
    </location>
</feature>
<dbReference type="InterPro" id="IPR056768">
    <property type="entry name" value="THU_Piezo"/>
</dbReference>
<feature type="transmembrane region" description="Helical" evidence="6">
    <location>
        <begin position="729"/>
        <end position="747"/>
    </location>
</feature>
<feature type="transmembrane region" description="Helical" evidence="6">
    <location>
        <begin position="1673"/>
        <end position="1695"/>
    </location>
</feature>
<feature type="transmembrane region" description="Helical" evidence="6">
    <location>
        <begin position="1873"/>
        <end position="1891"/>
    </location>
</feature>
<feature type="transmembrane region" description="Helical" evidence="6">
    <location>
        <begin position="356"/>
        <end position="374"/>
    </location>
</feature>
<feature type="domain" description="Piezo transmembrane helical unit" evidence="8">
    <location>
        <begin position="1627"/>
        <end position="1737"/>
    </location>
</feature>
<feature type="transmembrane region" description="Helical" evidence="6">
    <location>
        <begin position="825"/>
        <end position="845"/>
    </location>
</feature>
<evidence type="ECO:0000313" key="11">
    <source>
        <dbReference type="EMBL" id="CAF1080981.1"/>
    </source>
</evidence>
<reference evidence="11" key="1">
    <citation type="submission" date="2021-02" db="EMBL/GenBank/DDBJ databases">
        <authorList>
            <person name="Nowell W R."/>
        </authorList>
    </citation>
    <scope>NUCLEOTIDE SEQUENCE</scope>
</reference>
<dbReference type="GO" id="GO:0016020">
    <property type="term" value="C:membrane"/>
    <property type="evidence" value="ECO:0007669"/>
    <property type="project" value="UniProtKB-SubCell"/>
</dbReference>
<dbReference type="Pfam" id="PF12166">
    <property type="entry name" value="Piezo_cap"/>
    <property type="match status" value="1"/>
</dbReference>
<feature type="transmembrane region" description="Helical" evidence="6">
    <location>
        <begin position="231"/>
        <end position="252"/>
    </location>
</feature>
<evidence type="ECO:0000259" key="7">
    <source>
        <dbReference type="Pfam" id="PF12166"/>
    </source>
</evidence>
<dbReference type="EMBL" id="CAJNOV010001842">
    <property type="protein sequence ID" value="CAF1080981.1"/>
    <property type="molecule type" value="Genomic_DNA"/>
</dbReference>
<gene>
    <name evidence="11" type="ORF">CJN711_LOCUS6194</name>
</gene>
<dbReference type="Pfam" id="PF23188">
    <property type="entry name" value="THU_Piezo1"/>
    <property type="match status" value="1"/>
</dbReference>
<proteinExistence type="inferred from homology"/>
<feature type="transmembrane region" description="Helical" evidence="6">
    <location>
        <begin position="947"/>
        <end position="966"/>
    </location>
</feature>
<dbReference type="Proteomes" id="UP000663855">
    <property type="component" value="Unassembled WGS sequence"/>
</dbReference>
<dbReference type="Pfam" id="PF24871">
    <property type="entry name" value="Piezo_TM1-24"/>
    <property type="match status" value="1"/>
</dbReference>
<feature type="transmembrane region" description="Helical" evidence="6">
    <location>
        <begin position="2367"/>
        <end position="2385"/>
    </location>
</feature>
<evidence type="ECO:0000259" key="8">
    <source>
        <dbReference type="Pfam" id="PF23188"/>
    </source>
</evidence>
<keyword evidence="4 6" id="KW-1133">Transmembrane helix</keyword>
<dbReference type="InterPro" id="IPR056769">
    <property type="entry name" value="Piezo_TM1-24"/>
</dbReference>
<keyword evidence="3 6" id="KW-0812">Transmembrane</keyword>
<evidence type="ECO:0000256" key="5">
    <source>
        <dbReference type="ARBA" id="ARBA00023136"/>
    </source>
</evidence>
<feature type="transmembrane region" description="Helical" evidence="6">
    <location>
        <begin position="52"/>
        <end position="79"/>
    </location>
</feature>
<dbReference type="Pfam" id="PF24874">
    <property type="entry name" value="Piezo_THU9_anchor"/>
    <property type="match status" value="1"/>
</dbReference>
<organism evidence="11 12">
    <name type="scientific">Rotaria magnacalcarata</name>
    <dbReference type="NCBI Taxonomy" id="392030"/>
    <lineage>
        <taxon>Eukaryota</taxon>
        <taxon>Metazoa</taxon>
        <taxon>Spiralia</taxon>
        <taxon>Gnathifera</taxon>
        <taxon>Rotifera</taxon>
        <taxon>Eurotatoria</taxon>
        <taxon>Bdelloidea</taxon>
        <taxon>Philodinida</taxon>
        <taxon>Philodinidae</taxon>
        <taxon>Rotaria</taxon>
    </lineage>
</organism>
<evidence type="ECO:0008006" key="13">
    <source>
        <dbReference type="Google" id="ProtNLM"/>
    </source>
</evidence>
<feature type="transmembrane region" description="Helical" evidence="6">
    <location>
        <begin position="430"/>
        <end position="451"/>
    </location>
</feature>
<feature type="transmembrane region" description="Helical" evidence="6">
    <location>
        <begin position="1975"/>
        <end position="1995"/>
    </location>
</feature>
<evidence type="ECO:0000259" key="10">
    <source>
        <dbReference type="Pfam" id="PF24874"/>
    </source>
</evidence>
<feature type="transmembrane region" description="Helical" evidence="6">
    <location>
        <begin position="1116"/>
        <end position="1135"/>
    </location>
</feature>
<feature type="transmembrane region" description="Helical" evidence="6">
    <location>
        <begin position="1918"/>
        <end position="1938"/>
    </location>
</feature>
<dbReference type="GO" id="GO:0008381">
    <property type="term" value="F:mechanosensitive monoatomic ion channel activity"/>
    <property type="evidence" value="ECO:0007669"/>
    <property type="project" value="InterPro"/>
</dbReference>
<feature type="transmembrane region" description="Helical" evidence="6">
    <location>
        <begin position="139"/>
        <end position="161"/>
    </location>
</feature>
<accession>A0A814MLW1</accession>
<feature type="transmembrane region" description="Helical" evidence="6">
    <location>
        <begin position="898"/>
        <end position="926"/>
    </location>
</feature>
<evidence type="ECO:0000259" key="9">
    <source>
        <dbReference type="Pfam" id="PF24871"/>
    </source>
</evidence>
<feature type="transmembrane region" description="Helical" evidence="6">
    <location>
        <begin position="329"/>
        <end position="350"/>
    </location>
</feature>
<feature type="transmembrane region" description="Helical" evidence="6">
    <location>
        <begin position="700"/>
        <end position="722"/>
    </location>
</feature>
<feature type="transmembrane region" description="Helical" evidence="6">
    <location>
        <begin position="1061"/>
        <end position="1081"/>
    </location>
</feature>
<keyword evidence="5 6" id="KW-0472">Membrane</keyword>
<dbReference type="PANTHER" id="PTHR47049:SF2">
    <property type="entry name" value="PIEZO-TYPE MECHANOSENSITIVE ION CHANNEL HOMOLOG"/>
    <property type="match status" value="1"/>
</dbReference>
<feature type="domain" description="Piezo THU9 and anchor" evidence="10">
    <location>
        <begin position="1871"/>
        <end position="2111"/>
    </location>
</feature>
<name>A0A814MLW1_9BILA</name>
<feature type="transmembrane region" description="Helical" evidence="6">
    <location>
        <begin position="647"/>
        <end position="665"/>
    </location>
</feature>
<dbReference type="InterPro" id="IPR031334">
    <property type="entry name" value="Piezo_cap_dom"/>
</dbReference>
<feature type="transmembrane region" description="Helical" evidence="6">
    <location>
        <begin position="2016"/>
        <end position="2032"/>
    </location>
</feature>
<feature type="transmembrane region" description="Helical" evidence="6">
    <location>
        <begin position="2038"/>
        <end position="2054"/>
    </location>
</feature>
<dbReference type="PANTHER" id="PTHR47049">
    <property type="entry name" value="PIEZO-TYPE MECHANOSENSITIVE ION CHANNEL HOMOLOG"/>
    <property type="match status" value="1"/>
</dbReference>
<protein>
    <recommendedName>
        <fullName evidence="13">Piezo non-specific cation channel R-Ras-binding domain-containing protein</fullName>
    </recommendedName>
</protein>
<feature type="domain" description="Piezo non-specific cation channel cap" evidence="7">
    <location>
        <begin position="2172"/>
        <end position="2449"/>
    </location>
</feature>
<feature type="transmembrane region" description="Helical" evidence="6">
    <location>
        <begin position="12"/>
        <end position="40"/>
    </location>
</feature>
<evidence type="ECO:0000256" key="3">
    <source>
        <dbReference type="ARBA" id="ARBA00022692"/>
    </source>
</evidence>
<feature type="transmembrane region" description="Helical" evidence="6">
    <location>
        <begin position="1632"/>
        <end position="1661"/>
    </location>
</feature>
<feature type="transmembrane region" description="Helical" evidence="6">
    <location>
        <begin position="168"/>
        <end position="190"/>
    </location>
</feature>
<evidence type="ECO:0000256" key="4">
    <source>
        <dbReference type="ARBA" id="ARBA00022989"/>
    </source>
</evidence>
<comment type="caution">
    <text evidence="11">The sequence shown here is derived from an EMBL/GenBank/DDBJ whole genome shotgun (WGS) entry which is preliminary data.</text>
</comment>
<evidence type="ECO:0000256" key="2">
    <source>
        <dbReference type="ARBA" id="ARBA00007821"/>
    </source>
</evidence>